<gene>
    <name evidence="3" type="ORF">M2B19_08970</name>
</gene>
<evidence type="ECO:0000313" key="4">
    <source>
        <dbReference type="Proteomes" id="UP001228563"/>
    </source>
</evidence>
<dbReference type="Proteomes" id="UP001228563">
    <property type="component" value="Chromosome"/>
</dbReference>
<protein>
    <submittedName>
        <fullName evidence="3">Type 1 fimbrial protein</fullName>
    </submittedName>
</protein>
<evidence type="ECO:0000259" key="2">
    <source>
        <dbReference type="Pfam" id="PF00419"/>
    </source>
</evidence>
<dbReference type="InterPro" id="IPR050263">
    <property type="entry name" value="Bact_Fimbrial_Adh_Pro"/>
</dbReference>
<feature type="signal peptide" evidence="1">
    <location>
        <begin position="1"/>
        <end position="23"/>
    </location>
</feature>
<dbReference type="GO" id="GO:0009289">
    <property type="term" value="C:pilus"/>
    <property type="evidence" value="ECO:0007669"/>
    <property type="project" value="InterPro"/>
</dbReference>
<dbReference type="GO" id="GO:0043709">
    <property type="term" value="P:cell adhesion involved in single-species biofilm formation"/>
    <property type="evidence" value="ECO:0007669"/>
    <property type="project" value="TreeGrafter"/>
</dbReference>
<dbReference type="SUPFAM" id="SSF49401">
    <property type="entry name" value="Bacterial adhesins"/>
    <property type="match status" value="1"/>
</dbReference>
<evidence type="ECO:0000313" key="3">
    <source>
        <dbReference type="EMBL" id="WMT67687.1"/>
    </source>
</evidence>
<dbReference type="Pfam" id="PF00419">
    <property type="entry name" value="Fimbrial"/>
    <property type="match status" value="1"/>
</dbReference>
<dbReference type="RefSeq" id="WP_232933423.1">
    <property type="nucleotide sequence ID" value="NZ_BRUA01000004.1"/>
</dbReference>
<evidence type="ECO:0000256" key="1">
    <source>
        <dbReference type="SAM" id="SignalP"/>
    </source>
</evidence>
<feature type="domain" description="Fimbrial-type adhesion" evidence="2">
    <location>
        <begin position="27"/>
        <end position="171"/>
    </location>
</feature>
<reference evidence="3" key="1">
    <citation type="submission" date="2022-04" db="EMBL/GenBank/DDBJ databases">
        <title>Co-occurrence of mcr-9 and blaNDM-1 in multidrug-resistant Enterobacter kobei strain isolated from an infant with urinary infection.</title>
        <authorList>
            <person name="Zeng H."/>
        </authorList>
    </citation>
    <scope>NUCLEOTIDE SEQUENCE</scope>
    <source>
        <strain evidence="3">EC1382</strain>
    </source>
</reference>
<organism evidence="3 4">
    <name type="scientific">Enterobacter kobei</name>
    <dbReference type="NCBI Taxonomy" id="208224"/>
    <lineage>
        <taxon>Bacteria</taxon>
        <taxon>Pseudomonadati</taxon>
        <taxon>Pseudomonadota</taxon>
        <taxon>Gammaproteobacteria</taxon>
        <taxon>Enterobacterales</taxon>
        <taxon>Enterobacteriaceae</taxon>
        <taxon>Enterobacter</taxon>
        <taxon>Enterobacter cloacae complex</taxon>
    </lineage>
</organism>
<dbReference type="InterPro" id="IPR036937">
    <property type="entry name" value="Adhesion_dom_fimbrial_sf"/>
</dbReference>
<accession>A0AAJ6LP04</accession>
<dbReference type="EMBL" id="CP096849">
    <property type="protein sequence ID" value="WMT67687.1"/>
    <property type="molecule type" value="Genomic_DNA"/>
</dbReference>
<dbReference type="PANTHER" id="PTHR33420">
    <property type="entry name" value="FIMBRIAL SUBUNIT ELFA-RELATED"/>
    <property type="match status" value="1"/>
</dbReference>
<sequence length="171" mass="18253">MMIERVKSTLACLVFALCSSAQATTIDLSGTVVASACTVDTGSKNQTVRFDQARAVNFSRVGATGEWQDFSLTLSSCPSSTTRVKATLTGDSDSDDQTKFANSSGDATGMAMQIMTRDHLTEISPAGSITVDVDRTTHYAQFPLAARLYTPTGTVTAGEFNTTVQFTFTYQ</sequence>
<keyword evidence="1" id="KW-0732">Signal</keyword>
<dbReference type="AlphaFoldDB" id="A0AAJ6LP04"/>
<feature type="chain" id="PRO_5042487625" evidence="1">
    <location>
        <begin position="24"/>
        <end position="171"/>
    </location>
</feature>
<dbReference type="InterPro" id="IPR008966">
    <property type="entry name" value="Adhesion_dom_sf"/>
</dbReference>
<name>A0AAJ6LP04_9ENTR</name>
<proteinExistence type="predicted"/>
<dbReference type="PANTHER" id="PTHR33420:SF27">
    <property type="entry name" value="PROTEIN FIMG"/>
    <property type="match status" value="1"/>
</dbReference>
<dbReference type="Gene3D" id="2.60.40.1090">
    <property type="entry name" value="Fimbrial-type adhesion domain"/>
    <property type="match status" value="1"/>
</dbReference>
<dbReference type="InterPro" id="IPR000259">
    <property type="entry name" value="Adhesion_dom_fimbrial"/>
</dbReference>